<keyword evidence="2" id="KW-0812">Transmembrane</keyword>
<evidence type="ECO:0000256" key="2">
    <source>
        <dbReference type="SAM" id="Phobius"/>
    </source>
</evidence>
<feature type="compositionally biased region" description="Polar residues" evidence="1">
    <location>
        <begin position="74"/>
        <end position="83"/>
    </location>
</feature>
<dbReference type="STRING" id="1194083.BN12_200044"/>
<gene>
    <name evidence="3" type="ORF">BN12_200044</name>
    <name evidence="4" type="ORF">BN12_4200005</name>
</gene>
<dbReference type="AlphaFoldDB" id="A0A077LUL2"/>
<keyword evidence="2" id="KW-1133">Transmembrane helix</keyword>
<protein>
    <submittedName>
        <fullName evidence="3">Uncharacterized protein</fullName>
    </submittedName>
</protein>
<evidence type="ECO:0000256" key="1">
    <source>
        <dbReference type="SAM" id="MobiDB-lite"/>
    </source>
</evidence>
<feature type="transmembrane region" description="Helical" evidence="2">
    <location>
        <begin position="108"/>
        <end position="130"/>
    </location>
</feature>
<evidence type="ECO:0000313" key="4">
    <source>
        <dbReference type="EMBL" id="CCH79387.1"/>
    </source>
</evidence>
<dbReference type="EMBL" id="CAJB01000358">
    <property type="protein sequence ID" value="CCH79387.1"/>
    <property type="molecule type" value="Genomic_DNA"/>
</dbReference>
<evidence type="ECO:0000313" key="5">
    <source>
        <dbReference type="Proteomes" id="UP000035721"/>
    </source>
</evidence>
<feature type="compositionally biased region" description="Polar residues" evidence="1">
    <location>
        <begin position="28"/>
        <end position="37"/>
    </location>
</feature>
<sequence length="169" mass="18723">MFAMPRSHGSSDPSASRTTLPRARHASRNTMDTTSSARSHEAVRRNAWLYTAEEWRRNSSPNADASPPWDRAHSTASESTSIDALTPPYARRRAQSSRLSTGRCCRRYAVLGCARFGLGGIAATLALLLVGRGLPRHTVEPATRASAEDGEVPSFRQWWRATRLLTMER</sequence>
<feature type="region of interest" description="Disordered" evidence="1">
    <location>
        <begin position="1"/>
        <end position="43"/>
    </location>
</feature>
<keyword evidence="2" id="KW-0472">Membrane</keyword>
<reference evidence="3 5" key="2">
    <citation type="journal article" date="2013" name="ISME J.">
        <title>A metabolic model for members of the genus Tetrasphaera involved in enhanced biological phosphorus removal.</title>
        <authorList>
            <person name="Kristiansen R."/>
            <person name="Nguyen H.T.T."/>
            <person name="Saunders A.M."/>
            <person name="Nielsen J.L."/>
            <person name="Wimmer R."/>
            <person name="Le V.Q."/>
            <person name="McIlroy S.J."/>
            <person name="Petrovski S."/>
            <person name="Seviour R.J."/>
            <person name="Calteau A."/>
            <person name="Nielsen K.L."/>
            <person name="Nielsen P.H."/>
        </authorList>
    </citation>
    <scope>NUCLEOTIDE SEQUENCE [LARGE SCALE GENOMIC DNA]</scope>
    <source>
        <strain evidence="3 5">T1-X7</strain>
    </source>
</reference>
<evidence type="ECO:0000313" key="3">
    <source>
        <dbReference type="EMBL" id="CCH77548.1"/>
    </source>
</evidence>
<dbReference type="EMBL" id="CAJB01000113">
    <property type="protein sequence ID" value="CCH77548.1"/>
    <property type="molecule type" value="Genomic_DNA"/>
</dbReference>
<comment type="caution">
    <text evidence="3">The sequence shown here is derived from an EMBL/GenBank/DDBJ whole genome shotgun (WGS) entry which is preliminary data.</text>
</comment>
<dbReference type="Proteomes" id="UP000035721">
    <property type="component" value="Unassembled WGS sequence"/>
</dbReference>
<feature type="compositionally biased region" description="Polar residues" evidence="1">
    <location>
        <begin position="8"/>
        <end position="19"/>
    </location>
</feature>
<feature type="region of interest" description="Disordered" evidence="1">
    <location>
        <begin position="57"/>
        <end position="96"/>
    </location>
</feature>
<accession>A0A077LUL2</accession>
<reference evidence="3" key="1">
    <citation type="submission" date="2012-05" db="EMBL/GenBank/DDBJ databases">
        <authorList>
            <person name="McIlroy S."/>
        </authorList>
    </citation>
    <scope>NUCLEOTIDE SEQUENCE</scope>
    <source>
        <strain evidence="3">T1-X7</strain>
    </source>
</reference>
<keyword evidence="5" id="KW-1185">Reference proteome</keyword>
<proteinExistence type="predicted"/>
<name>A0A077LUL2_9MICO</name>
<organism evidence="3 5">
    <name type="scientific">Nostocoides japonicum T1-X7</name>
    <dbReference type="NCBI Taxonomy" id="1194083"/>
    <lineage>
        <taxon>Bacteria</taxon>
        <taxon>Bacillati</taxon>
        <taxon>Actinomycetota</taxon>
        <taxon>Actinomycetes</taxon>
        <taxon>Micrococcales</taxon>
        <taxon>Intrasporangiaceae</taxon>
        <taxon>Nostocoides</taxon>
    </lineage>
</organism>